<dbReference type="EMBL" id="JACHJE010000002">
    <property type="protein sequence ID" value="MBB5124462.1"/>
    <property type="molecule type" value="Genomic_DNA"/>
</dbReference>
<sequence length="172" mass="18528">MTDNVEHVRVHDPLFGPVDVRLDDEAGEVSLTGDVLPGVVVRRAPGTRLEVHVPIGTRDAERLTMAIAGSEARLTPSKGFLTRTSYRVDVHYDGAHYRLIPVTTGESRLLRDGAALGTFISTGDGVVSVEWRDEAGQEPRDAAVGYSLAASFGTGAEPMWKLTLHAVLDLIP</sequence>
<dbReference type="AlphaFoldDB" id="A0A7W8BJD3"/>
<reference evidence="1 2" key="1">
    <citation type="submission" date="2020-08" db="EMBL/GenBank/DDBJ databases">
        <title>Genomic Encyclopedia of Type Strains, Phase III (KMG-III): the genomes of soil and plant-associated and newly described type strains.</title>
        <authorList>
            <person name="Whitman W."/>
        </authorList>
    </citation>
    <scope>NUCLEOTIDE SEQUENCE [LARGE SCALE GENOMIC DNA]</scope>
    <source>
        <strain evidence="1 2">CECT 3226</strain>
    </source>
</reference>
<comment type="caution">
    <text evidence="1">The sequence shown here is derived from an EMBL/GenBank/DDBJ whole genome shotgun (WGS) entry which is preliminary data.</text>
</comment>
<accession>A0A7W8BJD3</accession>
<name>A0A7W8BJD3_9ACTN</name>
<evidence type="ECO:0000313" key="1">
    <source>
        <dbReference type="EMBL" id="MBB5124462.1"/>
    </source>
</evidence>
<organism evidence="1 2">
    <name type="scientific">Streptomyces griseoloalbus</name>
    <dbReference type="NCBI Taxonomy" id="67303"/>
    <lineage>
        <taxon>Bacteria</taxon>
        <taxon>Bacillati</taxon>
        <taxon>Actinomycetota</taxon>
        <taxon>Actinomycetes</taxon>
        <taxon>Kitasatosporales</taxon>
        <taxon>Streptomycetaceae</taxon>
        <taxon>Streptomyces</taxon>
    </lineage>
</organism>
<keyword evidence="2" id="KW-1185">Reference proteome</keyword>
<gene>
    <name evidence="1" type="ORF">FHS32_001190</name>
</gene>
<dbReference type="Proteomes" id="UP000568022">
    <property type="component" value="Unassembled WGS sequence"/>
</dbReference>
<protein>
    <submittedName>
        <fullName evidence="1">Uncharacterized protein</fullName>
    </submittedName>
</protein>
<evidence type="ECO:0000313" key="2">
    <source>
        <dbReference type="Proteomes" id="UP000568022"/>
    </source>
</evidence>
<proteinExistence type="predicted"/>